<keyword evidence="1" id="KW-0472">Membrane</keyword>
<dbReference type="Proteomes" id="UP000247188">
    <property type="component" value="Segment"/>
</dbReference>
<evidence type="ECO:0000256" key="1">
    <source>
        <dbReference type="SAM" id="Phobius"/>
    </source>
</evidence>
<keyword evidence="1" id="KW-0812">Transmembrane</keyword>
<name>A0A2U8UNJ3_9CAUD</name>
<proteinExistence type="predicted"/>
<dbReference type="RefSeq" id="YP_010754709.1">
    <property type="nucleotide sequence ID" value="NC_073462.1"/>
</dbReference>
<dbReference type="EMBL" id="MH155870">
    <property type="protein sequence ID" value="AWN05309.1"/>
    <property type="molecule type" value="Genomic_DNA"/>
</dbReference>
<sequence>MPRKISLSGVGIILGSMFVVWWVLFVMAYVTDSDTLWFLVKWSPCVLIPWGVIDVWRHRKR</sequence>
<evidence type="ECO:0000313" key="3">
    <source>
        <dbReference type="Proteomes" id="UP000247188"/>
    </source>
</evidence>
<evidence type="ECO:0000313" key="2">
    <source>
        <dbReference type="EMBL" id="AWN05309.1"/>
    </source>
</evidence>
<keyword evidence="3" id="KW-1185">Reference proteome</keyword>
<feature type="transmembrane region" description="Helical" evidence="1">
    <location>
        <begin position="7"/>
        <end position="30"/>
    </location>
</feature>
<keyword evidence="1" id="KW-1133">Transmembrane helix</keyword>
<accession>A0A2U8UNJ3</accession>
<gene>
    <name evidence="2" type="primary">87</name>
    <name evidence="2" type="ORF">SEA_IBANTIK_87</name>
</gene>
<dbReference type="KEGG" id="vg:80019307"/>
<protein>
    <submittedName>
        <fullName evidence="2">Uncharacterized protein</fullName>
    </submittedName>
</protein>
<dbReference type="GeneID" id="80019307"/>
<reference evidence="3" key="1">
    <citation type="submission" date="2018-04" db="EMBL/GenBank/DDBJ databases">
        <authorList>
            <person name="Go L.Y."/>
            <person name="Mitchell J.A."/>
        </authorList>
    </citation>
    <scope>NUCLEOTIDE SEQUENCE [LARGE SCALE GENOMIC DNA]</scope>
</reference>
<organism evidence="2 3">
    <name type="scientific">Streptomyces phage Ibantik</name>
    <dbReference type="NCBI Taxonomy" id="2182397"/>
    <lineage>
        <taxon>Viruses</taxon>
        <taxon>Duplodnaviria</taxon>
        <taxon>Heunggongvirae</taxon>
        <taxon>Uroviricota</taxon>
        <taxon>Caudoviricetes</taxon>
        <taxon>Ibantikvirus</taxon>
        <taxon>Ibantikvirus ibantik</taxon>
    </lineage>
</organism>